<dbReference type="AlphaFoldDB" id="A0A9Q0U2V8"/>
<dbReference type="EMBL" id="JAPFFM010000013">
    <property type="protein sequence ID" value="KAJ6722421.1"/>
    <property type="molecule type" value="Genomic_DNA"/>
</dbReference>
<evidence type="ECO:0000313" key="1">
    <source>
        <dbReference type="EMBL" id="KAJ6722421.1"/>
    </source>
</evidence>
<organism evidence="1 2">
    <name type="scientific">Salix koriyanagi</name>
    <dbReference type="NCBI Taxonomy" id="2511006"/>
    <lineage>
        <taxon>Eukaryota</taxon>
        <taxon>Viridiplantae</taxon>
        <taxon>Streptophyta</taxon>
        <taxon>Embryophyta</taxon>
        <taxon>Tracheophyta</taxon>
        <taxon>Spermatophyta</taxon>
        <taxon>Magnoliopsida</taxon>
        <taxon>eudicotyledons</taxon>
        <taxon>Gunneridae</taxon>
        <taxon>Pentapetalae</taxon>
        <taxon>rosids</taxon>
        <taxon>fabids</taxon>
        <taxon>Malpighiales</taxon>
        <taxon>Salicaceae</taxon>
        <taxon>Saliceae</taxon>
        <taxon>Salix</taxon>
    </lineage>
</organism>
<reference evidence="1" key="1">
    <citation type="submission" date="2022-11" db="EMBL/GenBank/DDBJ databases">
        <authorList>
            <person name="Hyden B.L."/>
            <person name="Feng K."/>
            <person name="Yates T."/>
            <person name="Jawdy S."/>
            <person name="Smart L.B."/>
            <person name="Muchero W."/>
        </authorList>
    </citation>
    <scope>NUCLEOTIDE SEQUENCE</scope>
    <source>
        <tissue evidence="1">Shoot tip</tissue>
    </source>
</reference>
<proteinExistence type="predicted"/>
<keyword evidence="2" id="KW-1185">Reference proteome</keyword>
<protein>
    <submittedName>
        <fullName evidence="1">Uncharacterized protein</fullName>
    </submittedName>
</protein>
<name>A0A9Q0U2V8_9ROSI</name>
<dbReference type="Proteomes" id="UP001151752">
    <property type="component" value="Chromosome 14"/>
</dbReference>
<gene>
    <name evidence="1" type="ORF">OIU74_007095</name>
</gene>
<evidence type="ECO:0000313" key="2">
    <source>
        <dbReference type="Proteomes" id="UP001151752"/>
    </source>
</evidence>
<comment type="caution">
    <text evidence="1">The sequence shown here is derived from an EMBL/GenBank/DDBJ whole genome shotgun (WGS) entry which is preliminary data.</text>
</comment>
<sequence>MAIKNYSAHVAGNRAFTIEEFKVLLQELDANGDCQTSKRVLADAVLPIRGEQFVNRFAGGCGLLIPMAGISLMRRRSMLR</sequence>
<accession>A0A9Q0U2V8</accession>
<reference evidence="1" key="2">
    <citation type="journal article" date="2023" name="Int. J. Mol. Sci.">
        <title>De Novo Assembly and Annotation of 11 Diverse Shrub Willow (Salix) Genomes Reveals Novel Gene Organization in Sex-Linked Regions.</title>
        <authorList>
            <person name="Hyden B."/>
            <person name="Feng K."/>
            <person name="Yates T.B."/>
            <person name="Jawdy S."/>
            <person name="Cereghino C."/>
            <person name="Smart L.B."/>
            <person name="Muchero W."/>
        </authorList>
    </citation>
    <scope>NUCLEOTIDE SEQUENCE</scope>
    <source>
        <tissue evidence="1">Shoot tip</tissue>
    </source>
</reference>